<reference evidence="2 4" key="2">
    <citation type="submission" date="2016-11" db="EMBL/GenBank/DDBJ databases">
        <title>Identification of Bacillus cereus isolated from egg-white.</title>
        <authorList>
            <person name="Soni A."/>
            <person name="Oey I."/>
            <person name="Silcock P."/>
            <person name="Bremer P."/>
        </authorList>
    </citation>
    <scope>NUCLEOTIDE SEQUENCE [LARGE SCALE GENOMIC DNA]</scope>
    <source>
        <strain evidence="2 4">NZAS03</strain>
    </source>
</reference>
<sequence>MPFFIGSAKAGFTKVSGTGEDIGVDAWYKYMGYRENNRDVMQRHEAFVEMAHVEVIEKYGKVYWNTIDNRLTSTEKEAARDTLLRADRCLRDYGYGLK</sequence>
<proteinExistence type="predicted"/>
<dbReference type="EMBL" id="MPON01000020">
    <property type="protein sequence ID" value="OKA32513.1"/>
    <property type="molecule type" value="Genomic_DNA"/>
</dbReference>
<comment type="caution">
    <text evidence="2">The sequence shown here is derived from an EMBL/GenBank/DDBJ whole genome shotgun (WGS) entry which is preliminary data.</text>
</comment>
<dbReference type="PATRIC" id="fig|1396.422.peg.5582"/>
<dbReference type="AlphaFoldDB" id="A0A151UWM3"/>
<evidence type="ECO:0000313" key="3">
    <source>
        <dbReference type="Proteomes" id="UP000075591"/>
    </source>
</evidence>
<name>A0A151UWM3_BACCE</name>
<accession>A0A151UWM3</accession>
<dbReference type="Proteomes" id="UP000186535">
    <property type="component" value="Unassembled WGS sequence"/>
</dbReference>
<dbReference type="EMBL" id="LOMT01000101">
    <property type="protein sequence ID" value="KXX95490.1"/>
    <property type="molecule type" value="Genomic_DNA"/>
</dbReference>
<evidence type="ECO:0000313" key="2">
    <source>
        <dbReference type="EMBL" id="OKA32513.1"/>
    </source>
</evidence>
<protein>
    <submittedName>
        <fullName evidence="2">Uncharacterized protein</fullName>
    </submittedName>
</protein>
<reference evidence="1 3" key="1">
    <citation type="submission" date="2015-12" db="EMBL/GenBank/DDBJ databases">
        <title>Bacillus cereus Group isolate.</title>
        <authorList>
            <person name="Kovac J."/>
        </authorList>
    </citation>
    <scope>NUCLEOTIDE SEQUENCE [LARGE SCALE GENOMIC DNA]</scope>
    <source>
        <strain evidence="1 3">FSL W8-0275</strain>
    </source>
</reference>
<gene>
    <name evidence="1" type="ORF">AT274_04150</name>
    <name evidence="2" type="ORF">BJR07_27630</name>
</gene>
<dbReference type="Proteomes" id="UP000075591">
    <property type="component" value="Unassembled WGS sequence"/>
</dbReference>
<organism evidence="2 4">
    <name type="scientific">Bacillus cereus</name>
    <dbReference type="NCBI Taxonomy" id="1396"/>
    <lineage>
        <taxon>Bacteria</taxon>
        <taxon>Bacillati</taxon>
        <taxon>Bacillota</taxon>
        <taxon>Bacilli</taxon>
        <taxon>Bacillales</taxon>
        <taxon>Bacillaceae</taxon>
        <taxon>Bacillus</taxon>
        <taxon>Bacillus cereus group</taxon>
    </lineage>
</organism>
<dbReference type="RefSeq" id="WP_001115744.1">
    <property type="nucleotide sequence ID" value="NZ_CAKJVO010000022.1"/>
</dbReference>
<evidence type="ECO:0000313" key="4">
    <source>
        <dbReference type="Proteomes" id="UP000186535"/>
    </source>
</evidence>
<evidence type="ECO:0000313" key="1">
    <source>
        <dbReference type="EMBL" id="KXX95490.1"/>
    </source>
</evidence>